<comment type="caution">
    <text evidence="7">The sequence shown here is derived from an EMBL/GenBank/DDBJ whole genome shotgun (WGS) entry which is preliminary data.</text>
</comment>
<keyword evidence="8" id="KW-1185">Reference proteome</keyword>
<comment type="subcellular location">
    <subcellularLocation>
        <location evidence="1">Cell membrane</location>
        <topology evidence="1">Multi-pass membrane protein</topology>
    </subcellularLocation>
</comment>
<dbReference type="InterPro" id="IPR051461">
    <property type="entry name" value="UPF0750_membrane"/>
</dbReference>
<evidence type="ECO:0000256" key="6">
    <source>
        <dbReference type="SAM" id="Phobius"/>
    </source>
</evidence>
<evidence type="ECO:0000313" key="7">
    <source>
        <dbReference type="EMBL" id="MFC2967355.1"/>
    </source>
</evidence>
<feature type="transmembrane region" description="Helical" evidence="6">
    <location>
        <begin position="49"/>
        <end position="74"/>
    </location>
</feature>
<evidence type="ECO:0000256" key="4">
    <source>
        <dbReference type="ARBA" id="ARBA00022989"/>
    </source>
</evidence>
<proteinExistence type="predicted"/>
<feature type="transmembrane region" description="Helical" evidence="6">
    <location>
        <begin position="182"/>
        <end position="199"/>
    </location>
</feature>
<keyword evidence="4 6" id="KW-1133">Transmembrane helix</keyword>
<feature type="transmembrane region" description="Helical" evidence="6">
    <location>
        <begin position="24"/>
        <end position="43"/>
    </location>
</feature>
<dbReference type="Proteomes" id="UP001595443">
    <property type="component" value="Unassembled WGS sequence"/>
</dbReference>
<protein>
    <submittedName>
        <fullName evidence="7">YitT family protein</fullName>
    </submittedName>
</protein>
<feature type="transmembrane region" description="Helical" evidence="6">
    <location>
        <begin position="155"/>
        <end position="176"/>
    </location>
</feature>
<feature type="transmembrane region" description="Helical" evidence="6">
    <location>
        <begin position="116"/>
        <end position="134"/>
    </location>
</feature>
<dbReference type="PANTHER" id="PTHR33545">
    <property type="entry name" value="UPF0750 MEMBRANE PROTEIN YITT-RELATED"/>
    <property type="match status" value="1"/>
</dbReference>
<evidence type="ECO:0000313" key="8">
    <source>
        <dbReference type="Proteomes" id="UP001595443"/>
    </source>
</evidence>
<reference evidence="8" key="1">
    <citation type="journal article" date="2019" name="Int. J. Syst. Evol. Microbiol.">
        <title>The Global Catalogue of Microorganisms (GCM) 10K type strain sequencing project: providing services to taxonomists for standard genome sequencing and annotation.</title>
        <authorList>
            <consortium name="The Broad Institute Genomics Platform"/>
            <consortium name="The Broad Institute Genome Sequencing Center for Infectious Disease"/>
            <person name="Wu L."/>
            <person name="Ma J."/>
        </authorList>
    </citation>
    <scope>NUCLEOTIDE SEQUENCE [LARGE SCALE GENOMIC DNA]</scope>
    <source>
        <strain evidence="8">KCTC 62192</strain>
    </source>
</reference>
<dbReference type="InterPro" id="IPR003740">
    <property type="entry name" value="YitT"/>
</dbReference>
<evidence type="ECO:0000256" key="1">
    <source>
        <dbReference type="ARBA" id="ARBA00004651"/>
    </source>
</evidence>
<evidence type="ECO:0000256" key="5">
    <source>
        <dbReference type="ARBA" id="ARBA00023136"/>
    </source>
</evidence>
<keyword evidence="5 6" id="KW-0472">Membrane</keyword>
<dbReference type="PANTHER" id="PTHR33545:SF5">
    <property type="entry name" value="UPF0750 MEMBRANE PROTEIN YITT"/>
    <property type="match status" value="1"/>
</dbReference>
<keyword evidence="3 6" id="KW-0812">Transmembrane</keyword>
<dbReference type="RefSeq" id="WP_377831991.1">
    <property type="nucleotide sequence ID" value="NZ_JBHRSK010000004.1"/>
</dbReference>
<name>A0ABV7ADW6_9RHOB</name>
<sequence length="208" mass="22228">MTHTLTEPAEDPIRHSLADDAQGIAYGTGMASFGILILTHLGLVTGQTAGLAVLISYATGWGFGPVFFVVNLPFYWLGYRRIGPRFMVKTLISVALLSGLTMVMPRWVSFADLNPIVGALLFGAITGSALLALFRHGASLGGIGILALYLQDKTGFRAGLTQLIFDACLFAVAFTFLDPVKVATSLLGAVVVNLVIAVNHRRDRYIAT</sequence>
<gene>
    <name evidence="7" type="ORF">ACFOES_04550</name>
</gene>
<organism evidence="7 8">
    <name type="scientific">Acidimangrovimonas pyrenivorans</name>
    <dbReference type="NCBI Taxonomy" id="2030798"/>
    <lineage>
        <taxon>Bacteria</taxon>
        <taxon>Pseudomonadati</taxon>
        <taxon>Pseudomonadota</taxon>
        <taxon>Alphaproteobacteria</taxon>
        <taxon>Rhodobacterales</taxon>
        <taxon>Paracoccaceae</taxon>
        <taxon>Acidimangrovimonas</taxon>
    </lineage>
</organism>
<dbReference type="Pfam" id="PF02588">
    <property type="entry name" value="YitT_membrane"/>
    <property type="match status" value="1"/>
</dbReference>
<dbReference type="EMBL" id="JBHRSK010000004">
    <property type="protein sequence ID" value="MFC2967355.1"/>
    <property type="molecule type" value="Genomic_DNA"/>
</dbReference>
<evidence type="ECO:0000256" key="3">
    <source>
        <dbReference type="ARBA" id="ARBA00022692"/>
    </source>
</evidence>
<evidence type="ECO:0000256" key="2">
    <source>
        <dbReference type="ARBA" id="ARBA00022475"/>
    </source>
</evidence>
<keyword evidence="2" id="KW-1003">Cell membrane</keyword>
<accession>A0ABV7ADW6</accession>
<feature type="transmembrane region" description="Helical" evidence="6">
    <location>
        <begin position="86"/>
        <end position="104"/>
    </location>
</feature>